<proteinExistence type="predicted"/>
<organism evidence="3 4">
    <name type="scientific">Salipiger pallidus</name>
    <dbReference type="NCBI Taxonomy" id="1775170"/>
    <lineage>
        <taxon>Bacteria</taxon>
        <taxon>Pseudomonadati</taxon>
        <taxon>Pseudomonadota</taxon>
        <taxon>Alphaproteobacteria</taxon>
        <taxon>Rhodobacterales</taxon>
        <taxon>Roseobacteraceae</taxon>
        <taxon>Salipiger</taxon>
    </lineage>
</organism>
<accession>A0A8J2ZGQ9</accession>
<dbReference type="Pfam" id="PF09851">
    <property type="entry name" value="SHOCT"/>
    <property type="match status" value="1"/>
</dbReference>
<feature type="domain" description="SHOCT" evidence="2">
    <location>
        <begin position="320"/>
        <end position="345"/>
    </location>
</feature>
<evidence type="ECO:0000256" key="1">
    <source>
        <dbReference type="SAM" id="MobiDB-lite"/>
    </source>
</evidence>
<evidence type="ECO:0000313" key="4">
    <source>
        <dbReference type="Proteomes" id="UP000617145"/>
    </source>
</evidence>
<gene>
    <name evidence="3" type="ORF">GCM10011415_05650</name>
</gene>
<dbReference type="AlphaFoldDB" id="A0A8J2ZGQ9"/>
<dbReference type="RefSeq" id="WP_188788582.1">
    <property type="nucleotide sequence ID" value="NZ_BMJV01000001.1"/>
</dbReference>
<dbReference type="EMBL" id="BMJV01000001">
    <property type="protein sequence ID" value="GGG62271.1"/>
    <property type="molecule type" value="Genomic_DNA"/>
</dbReference>
<sequence>MTRLTPEGLRLVSEIAACHAVSPDAAETLLVALAAGQGTQAQFNHPELGGMGQWSQGGMTMVGDMFNNALKAQVDGLCRELSQAMVANQLFAAAPSAPQGRQSQSQSPSASLFVPYGSVGGHGWPGELGQPSSTGSQNNLRYAVFPQTRRLAIDFGGRIEVYDTGDHRIFGVSQQQHGDQSLSFTSQHGLVLLSSLTRVGGEVPGEDGQTVTDAVPAREIQSTFAPGDVAAEAPVSQDAPGIGSSNEGAGDFNSAPREEKGSNTPAAGQEGRTAPEPAEPLAPETVEMAGAKPVQAVPRSTPAVSVAAGAGDAEQIIGLIRKLADLRDGGLLSEAEFEAKKTELLSRL</sequence>
<evidence type="ECO:0000259" key="2">
    <source>
        <dbReference type="Pfam" id="PF09851"/>
    </source>
</evidence>
<dbReference type="Proteomes" id="UP000617145">
    <property type="component" value="Unassembled WGS sequence"/>
</dbReference>
<reference evidence="3" key="1">
    <citation type="journal article" date="2014" name="Int. J. Syst. Evol. Microbiol.">
        <title>Complete genome sequence of Corynebacterium casei LMG S-19264T (=DSM 44701T), isolated from a smear-ripened cheese.</title>
        <authorList>
            <consortium name="US DOE Joint Genome Institute (JGI-PGF)"/>
            <person name="Walter F."/>
            <person name="Albersmeier A."/>
            <person name="Kalinowski J."/>
            <person name="Ruckert C."/>
        </authorList>
    </citation>
    <scope>NUCLEOTIDE SEQUENCE</scope>
    <source>
        <strain evidence="3">CGMCC 1.15762</strain>
    </source>
</reference>
<reference evidence="3" key="2">
    <citation type="submission" date="2020-09" db="EMBL/GenBank/DDBJ databases">
        <authorList>
            <person name="Sun Q."/>
            <person name="Zhou Y."/>
        </authorList>
    </citation>
    <scope>NUCLEOTIDE SEQUENCE</scope>
    <source>
        <strain evidence="3">CGMCC 1.15762</strain>
    </source>
</reference>
<name>A0A8J2ZGQ9_9RHOB</name>
<evidence type="ECO:0000313" key="3">
    <source>
        <dbReference type="EMBL" id="GGG62271.1"/>
    </source>
</evidence>
<dbReference type="InterPro" id="IPR018649">
    <property type="entry name" value="SHOCT"/>
</dbReference>
<feature type="region of interest" description="Disordered" evidence="1">
    <location>
        <begin position="226"/>
        <end position="279"/>
    </location>
</feature>
<keyword evidence="4" id="KW-1185">Reference proteome</keyword>
<protein>
    <recommendedName>
        <fullName evidence="2">SHOCT domain-containing protein</fullName>
    </recommendedName>
</protein>
<comment type="caution">
    <text evidence="3">The sequence shown here is derived from an EMBL/GenBank/DDBJ whole genome shotgun (WGS) entry which is preliminary data.</text>
</comment>